<proteinExistence type="predicted"/>
<evidence type="ECO:0000259" key="2">
    <source>
        <dbReference type="PROSITE" id="PS51005"/>
    </source>
</evidence>
<reference evidence="4" key="1">
    <citation type="journal article" date="2024" name="IScience">
        <title>Strigolactones Initiate the Formation of Haustorium-like Structures in Castilleja.</title>
        <authorList>
            <person name="Buerger M."/>
            <person name="Peterson D."/>
            <person name="Chory J."/>
        </authorList>
    </citation>
    <scope>NUCLEOTIDE SEQUENCE [LARGE SCALE GENOMIC DNA]</scope>
</reference>
<dbReference type="PROSITE" id="PS51005">
    <property type="entry name" value="NAC"/>
    <property type="match status" value="1"/>
</dbReference>
<evidence type="ECO:0000313" key="3">
    <source>
        <dbReference type="EMBL" id="KAL3645976.1"/>
    </source>
</evidence>
<gene>
    <name evidence="3" type="ORF">CASFOL_011156</name>
</gene>
<feature type="region of interest" description="Disordered" evidence="1">
    <location>
        <begin position="40"/>
        <end position="94"/>
    </location>
</feature>
<organism evidence="3 4">
    <name type="scientific">Castilleja foliolosa</name>
    <dbReference type="NCBI Taxonomy" id="1961234"/>
    <lineage>
        <taxon>Eukaryota</taxon>
        <taxon>Viridiplantae</taxon>
        <taxon>Streptophyta</taxon>
        <taxon>Embryophyta</taxon>
        <taxon>Tracheophyta</taxon>
        <taxon>Spermatophyta</taxon>
        <taxon>Magnoliopsida</taxon>
        <taxon>eudicotyledons</taxon>
        <taxon>Gunneridae</taxon>
        <taxon>Pentapetalae</taxon>
        <taxon>asterids</taxon>
        <taxon>lamiids</taxon>
        <taxon>Lamiales</taxon>
        <taxon>Orobanchaceae</taxon>
        <taxon>Pedicularideae</taxon>
        <taxon>Castillejinae</taxon>
        <taxon>Castilleja</taxon>
    </lineage>
</organism>
<dbReference type="InterPro" id="IPR003441">
    <property type="entry name" value="NAC-dom"/>
</dbReference>
<accession>A0ABD3DW27</accession>
<comment type="caution">
    <text evidence="3">The sequence shown here is derived from an EMBL/GenBank/DDBJ whole genome shotgun (WGS) entry which is preliminary data.</text>
</comment>
<sequence length="94" mass="10594">MHEYRLTDKPLNYCPGNIKLGDFILCRLFRKVKIQNHKEVVAPPLPPESDGGNQNEMAPQLPDDHMLIDNGPSKLCCTETETRTGNGNEGKQQF</sequence>
<keyword evidence="4" id="KW-1185">Reference proteome</keyword>
<dbReference type="AlphaFoldDB" id="A0ABD3DW27"/>
<evidence type="ECO:0000256" key="1">
    <source>
        <dbReference type="SAM" id="MobiDB-lite"/>
    </source>
</evidence>
<dbReference type="Proteomes" id="UP001632038">
    <property type="component" value="Unassembled WGS sequence"/>
</dbReference>
<dbReference type="EMBL" id="JAVIJP010000013">
    <property type="protein sequence ID" value="KAL3645976.1"/>
    <property type="molecule type" value="Genomic_DNA"/>
</dbReference>
<feature type="domain" description="NAC" evidence="2">
    <location>
        <begin position="1"/>
        <end position="31"/>
    </location>
</feature>
<feature type="compositionally biased region" description="Low complexity" evidence="1">
    <location>
        <begin position="83"/>
        <end position="94"/>
    </location>
</feature>
<protein>
    <recommendedName>
        <fullName evidence="2">NAC domain-containing protein</fullName>
    </recommendedName>
</protein>
<evidence type="ECO:0000313" key="4">
    <source>
        <dbReference type="Proteomes" id="UP001632038"/>
    </source>
</evidence>
<name>A0ABD3DW27_9LAMI</name>